<dbReference type="GO" id="GO:0016020">
    <property type="term" value="C:membrane"/>
    <property type="evidence" value="ECO:0007669"/>
    <property type="project" value="UniProtKB-SubCell"/>
</dbReference>
<keyword evidence="9" id="KW-1185">Reference proteome</keyword>
<dbReference type="Pfam" id="PF23598">
    <property type="entry name" value="LRR_14"/>
    <property type="match status" value="1"/>
</dbReference>
<evidence type="ECO:0000313" key="9">
    <source>
        <dbReference type="Proteomes" id="UP000237105"/>
    </source>
</evidence>
<keyword evidence="5" id="KW-0472">Membrane</keyword>
<name>A0A2P5E5A8_PARAD</name>
<proteinExistence type="predicted"/>
<gene>
    <name evidence="8" type="ORF">PanWU01x14_002790</name>
</gene>
<dbReference type="SUPFAM" id="SSF52058">
    <property type="entry name" value="L domain-like"/>
    <property type="match status" value="1"/>
</dbReference>
<evidence type="ECO:0000256" key="5">
    <source>
        <dbReference type="ARBA" id="ARBA00023136"/>
    </source>
</evidence>
<dbReference type="OrthoDB" id="1744379at2759"/>
<dbReference type="PANTHER" id="PTHR48054:SF77">
    <property type="entry name" value="RECEPTOR KINASE-LIKE PROTEIN XA21"/>
    <property type="match status" value="1"/>
</dbReference>
<dbReference type="AlphaFoldDB" id="A0A2P5E5A8"/>
<comment type="subcellular location">
    <subcellularLocation>
        <location evidence="1">Membrane</location>
    </subcellularLocation>
</comment>
<dbReference type="FunFam" id="3.80.10.10:FF:000041">
    <property type="entry name" value="LRR receptor-like serine/threonine-protein kinase ERECTA"/>
    <property type="match status" value="1"/>
</dbReference>
<evidence type="ECO:0000256" key="6">
    <source>
        <dbReference type="ARBA" id="ARBA00023180"/>
    </source>
</evidence>
<evidence type="ECO:0000256" key="3">
    <source>
        <dbReference type="ARBA" id="ARBA00022729"/>
    </source>
</evidence>
<feature type="domain" description="Disease resistance R13L4/SHOC-2-like LRR" evidence="7">
    <location>
        <begin position="37"/>
        <end position="247"/>
    </location>
</feature>
<dbReference type="InterPro" id="IPR052592">
    <property type="entry name" value="LRR-RLK"/>
</dbReference>
<dbReference type="Gene3D" id="3.80.10.10">
    <property type="entry name" value="Ribonuclease Inhibitor"/>
    <property type="match status" value="2"/>
</dbReference>
<keyword evidence="2" id="KW-0433">Leucine-rich repeat</keyword>
<sequence>MQQNLNLTGYFPEFHSSSPLRKIWCSSTSFSGNIPFTIGNLASLDYLTIAKSKFSGFLPSSLGRLTNLTYLDLSYNNFRGPIPYSLQNLTQLGILWLGGNRLTGQIPSWFGNLSELTVLSLAGNMLYGPVPQSLSRLTNLRTLNLFENDLNGTVDFDLFLGMKYLIELRLDGNNLSVVTTSNEVNSSTFGKFEILGLNLCNLNGFPDFLRYQDKLRYLDLGRNNIYGRIPKWIWNSSIETMAYMALNDNFLTSIDDQESQGDEKLSEEFSHFVLQSEVPSTTRFVQ</sequence>
<dbReference type="InterPro" id="IPR055414">
    <property type="entry name" value="LRR_R13L4/SHOC2-like"/>
</dbReference>
<evidence type="ECO:0000256" key="4">
    <source>
        <dbReference type="ARBA" id="ARBA00022737"/>
    </source>
</evidence>
<keyword evidence="6" id="KW-0325">Glycoprotein</keyword>
<dbReference type="Proteomes" id="UP000237105">
    <property type="component" value="Unassembled WGS sequence"/>
</dbReference>
<comment type="caution">
    <text evidence="8">The sequence shown here is derived from an EMBL/GenBank/DDBJ whole genome shotgun (WGS) entry which is preliminary data.</text>
</comment>
<protein>
    <submittedName>
        <fullName evidence="8">LRR domain containing protein</fullName>
    </submittedName>
</protein>
<dbReference type="InterPro" id="IPR032675">
    <property type="entry name" value="LRR_dom_sf"/>
</dbReference>
<dbReference type="STRING" id="3476.A0A2P5E5A8"/>
<keyword evidence="3" id="KW-0732">Signal</keyword>
<dbReference type="EMBL" id="JXTB01000001">
    <property type="protein sequence ID" value="PON80723.1"/>
    <property type="molecule type" value="Genomic_DNA"/>
</dbReference>
<dbReference type="PANTHER" id="PTHR48054">
    <property type="entry name" value="RECEPTOR KINASE-LIKE PROTEIN XA21"/>
    <property type="match status" value="1"/>
</dbReference>
<organism evidence="8 9">
    <name type="scientific">Parasponia andersonii</name>
    <name type="common">Sponia andersonii</name>
    <dbReference type="NCBI Taxonomy" id="3476"/>
    <lineage>
        <taxon>Eukaryota</taxon>
        <taxon>Viridiplantae</taxon>
        <taxon>Streptophyta</taxon>
        <taxon>Embryophyta</taxon>
        <taxon>Tracheophyta</taxon>
        <taxon>Spermatophyta</taxon>
        <taxon>Magnoliopsida</taxon>
        <taxon>eudicotyledons</taxon>
        <taxon>Gunneridae</taxon>
        <taxon>Pentapetalae</taxon>
        <taxon>rosids</taxon>
        <taxon>fabids</taxon>
        <taxon>Rosales</taxon>
        <taxon>Cannabaceae</taxon>
        <taxon>Parasponia</taxon>
    </lineage>
</organism>
<evidence type="ECO:0000259" key="7">
    <source>
        <dbReference type="Pfam" id="PF23598"/>
    </source>
</evidence>
<evidence type="ECO:0000256" key="1">
    <source>
        <dbReference type="ARBA" id="ARBA00004370"/>
    </source>
</evidence>
<evidence type="ECO:0000256" key="2">
    <source>
        <dbReference type="ARBA" id="ARBA00022614"/>
    </source>
</evidence>
<keyword evidence="4" id="KW-0677">Repeat</keyword>
<evidence type="ECO:0000313" key="8">
    <source>
        <dbReference type="EMBL" id="PON80723.1"/>
    </source>
</evidence>
<accession>A0A2P5E5A8</accession>
<reference evidence="9" key="1">
    <citation type="submission" date="2016-06" db="EMBL/GenBank/DDBJ databases">
        <title>Parallel loss of symbiosis genes in relatives of nitrogen-fixing non-legume Parasponia.</title>
        <authorList>
            <person name="Van Velzen R."/>
            <person name="Holmer R."/>
            <person name="Bu F."/>
            <person name="Rutten L."/>
            <person name="Van Zeijl A."/>
            <person name="Liu W."/>
            <person name="Santuari L."/>
            <person name="Cao Q."/>
            <person name="Sharma T."/>
            <person name="Shen D."/>
            <person name="Roswanjaya Y."/>
            <person name="Wardhani T."/>
            <person name="Kalhor M.S."/>
            <person name="Jansen J."/>
            <person name="Van den Hoogen J."/>
            <person name="Gungor B."/>
            <person name="Hartog M."/>
            <person name="Hontelez J."/>
            <person name="Verver J."/>
            <person name="Yang W.-C."/>
            <person name="Schijlen E."/>
            <person name="Repin R."/>
            <person name="Schilthuizen M."/>
            <person name="Schranz E."/>
            <person name="Heidstra R."/>
            <person name="Miyata K."/>
            <person name="Fedorova E."/>
            <person name="Kohlen W."/>
            <person name="Bisseling T."/>
            <person name="Smit S."/>
            <person name="Geurts R."/>
        </authorList>
    </citation>
    <scope>NUCLEOTIDE SEQUENCE [LARGE SCALE GENOMIC DNA]</scope>
    <source>
        <strain evidence="9">cv. WU1-14</strain>
    </source>
</reference>